<evidence type="ECO:0000256" key="1">
    <source>
        <dbReference type="SAM" id="SignalP"/>
    </source>
</evidence>
<proteinExistence type="predicted"/>
<keyword evidence="1" id="KW-0732">Signal</keyword>
<accession>A0ABU0WQB4</accession>
<dbReference type="PROSITE" id="PS51257">
    <property type="entry name" value="PROKAR_LIPOPROTEIN"/>
    <property type="match status" value="1"/>
</dbReference>
<sequence>MRFAHIVLAALILAGCQTTADSPTGDLLTPEQIKTEWSGRPLTATSMNSGNSFSVTFKADGTSALSNAAGFQDTGTWRLSEAGYCTVWRTIRNGAEECFTVRKSGSGYWIYKLNGSLDTKAILS</sequence>
<comment type="caution">
    <text evidence="2">The sequence shown here is derived from an EMBL/GenBank/DDBJ whole genome shotgun (WGS) entry which is preliminary data.</text>
</comment>
<evidence type="ECO:0000313" key="2">
    <source>
        <dbReference type="EMBL" id="MDQ2106430.1"/>
    </source>
</evidence>
<gene>
    <name evidence="2" type="ORF">QSG27_27315</name>
</gene>
<protein>
    <submittedName>
        <fullName evidence="2">Uncharacterized protein</fullName>
    </submittedName>
</protein>
<feature type="chain" id="PRO_5045606469" evidence="1">
    <location>
        <begin position="21"/>
        <end position="124"/>
    </location>
</feature>
<dbReference type="RefSeq" id="WP_306711779.1">
    <property type="nucleotide sequence ID" value="NZ_JAUJFI010000245.1"/>
</dbReference>
<name>A0ABU0WQB4_9PROT</name>
<keyword evidence="3" id="KW-1185">Reference proteome</keyword>
<organism evidence="2 3">
    <name type="scientific">Azospirillum isscasi</name>
    <dbReference type="NCBI Taxonomy" id="3053926"/>
    <lineage>
        <taxon>Bacteria</taxon>
        <taxon>Pseudomonadati</taxon>
        <taxon>Pseudomonadota</taxon>
        <taxon>Alphaproteobacteria</taxon>
        <taxon>Rhodospirillales</taxon>
        <taxon>Azospirillaceae</taxon>
        <taxon>Azospirillum</taxon>
    </lineage>
</organism>
<feature type="signal peptide" evidence="1">
    <location>
        <begin position="1"/>
        <end position="20"/>
    </location>
</feature>
<reference evidence="2 3" key="1">
    <citation type="submission" date="2023-06" db="EMBL/GenBank/DDBJ databases">
        <title>Azospirillum isscasensis sp.nov, a bacterium isolated from rhizosphere soil of rice.</title>
        <authorList>
            <person name="Wang H."/>
        </authorList>
    </citation>
    <scope>NUCLEOTIDE SEQUENCE [LARGE SCALE GENOMIC DNA]</scope>
    <source>
        <strain evidence="2 3">C340-1</strain>
    </source>
</reference>
<dbReference type="EMBL" id="JAUJFI010000245">
    <property type="protein sequence ID" value="MDQ2106430.1"/>
    <property type="molecule type" value="Genomic_DNA"/>
</dbReference>
<evidence type="ECO:0000313" key="3">
    <source>
        <dbReference type="Proteomes" id="UP001227317"/>
    </source>
</evidence>
<dbReference type="Proteomes" id="UP001227317">
    <property type="component" value="Unassembled WGS sequence"/>
</dbReference>